<dbReference type="SMART" id="SM00382">
    <property type="entry name" value="AAA"/>
    <property type="match status" value="1"/>
</dbReference>
<dbReference type="Gene3D" id="3.40.50.300">
    <property type="entry name" value="P-loop containing nucleotide triphosphate hydrolases"/>
    <property type="match status" value="1"/>
</dbReference>
<name>A0ABX7I404_9BACT</name>
<dbReference type="PANTHER" id="PTHR23073">
    <property type="entry name" value="26S PROTEASOME REGULATORY SUBUNIT"/>
    <property type="match status" value="1"/>
</dbReference>
<dbReference type="Proteomes" id="UP000612680">
    <property type="component" value="Chromosome"/>
</dbReference>
<dbReference type="InterPro" id="IPR003959">
    <property type="entry name" value="ATPase_AAA_core"/>
</dbReference>
<dbReference type="Pfam" id="PF00004">
    <property type="entry name" value="AAA"/>
    <property type="match status" value="1"/>
</dbReference>
<dbReference type="EMBL" id="CP056775">
    <property type="protein sequence ID" value="QRR00600.1"/>
    <property type="molecule type" value="Genomic_DNA"/>
</dbReference>
<dbReference type="InterPro" id="IPR027417">
    <property type="entry name" value="P-loop_NTPase"/>
</dbReference>
<dbReference type="InterPro" id="IPR003593">
    <property type="entry name" value="AAA+_ATPase"/>
</dbReference>
<dbReference type="GO" id="GO:0005524">
    <property type="term" value="F:ATP binding"/>
    <property type="evidence" value="ECO:0007669"/>
    <property type="project" value="UniProtKB-KW"/>
</dbReference>
<evidence type="ECO:0000313" key="6">
    <source>
        <dbReference type="EMBL" id="QRR00600.1"/>
    </source>
</evidence>
<gene>
    <name evidence="6" type="ORF">HWI92_06610</name>
</gene>
<dbReference type="CDD" id="cd19481">
    <property type="entry name" value="RecA-like_protease"/>
    <property type="match status" value="1"/>
</dbReference>
<feature type="region of interest" description="Disordered" evidence="4">
    <location>
        <begin position="28"/>
        <end position="55"/>
    </location>
</feature>
<keyword evidence="7" id="KW-1185">Reference proteome</keyword>
<reference evidence="6 7" key="1">
    <citation type="submission" date="2020-06" db="EMBL/GenBank/DDBJ databases">
        <title>Dyadobacter sandarakinus sp. nov., isolated from the soil of the Arctic Yellow River Station.</title>
        <authorList>
            <person name="Zhang Y."/>
            <person name="Peng F."/>
        </authorList>
    </citation>
    <scope>NUCLEOTIDE SEQUENCE [LARGE SCALE GENOMIC DNA]</scope>
    <source>
        <strain evidence="6 7">Q3-56</strain>
    </source>
</reference>
<proteinExistence type="inferred from homology"/>
<evidence type="ECO:0000256" key="3">
    <source>
        <dbReference type="ARBA" id="ARBA00022840"/>
    </source>
</evidence>
<comment type="similarity">
    <text evidence="1">Belongs to the AAA ATPase family.</text>
</comment>
<evidence type="ECO:0000256" key="2">
    <source>
        <dbReference type="ARBA" id="ARBA00022741"/>
    </source>
</evidence>
<keyword evidence="2" id="KW-0547">Nucleotide-binding</keyword>
<dbReference type="InterPro" id="IPR050221">
    <property type="entry name" value="26S_Proteasome_ATPase"/>
</dbReference>
<evidence type="ECO:0000256" key="4">
    <source>
        <dbReference type="SAM" id="MobiDB-lite"/>
    </source>
</evidence>
<dbReference type="SUPFAM" id="SSF52540">
    <property type="entry name" value="P-loop containing nucleoside triphosphate hydrolases"/>
    <property type="match status" value="1"/>
</dbReference>
<evidence type="ECO:0000259" key="5">
    <source>
        <dbReference type="SMART" id="SM00382"/>
    </source>
</evidence>
<sequence length="495" mass="55564">MASGFFNWLSDAFGGQKEAEEEQLLLPGPEHPGLVARPQEGTEGREPVAAPLPADPESNYPNLLLSLEYLGQVTDSRLEAHFSNGIFTFPDLKLYADDSPLYAFTQRTQLTKEEYVMLMAAMAPHLQPGFFEGKISRHIPKDGDFLEMGGIRGEHSRSMIPTGETVLFLLAGPDTGLRLQLAKVLFSNENPLLKEHVVTLEESRDGEPGLSGRLTVSRDYLALFTSGETWRPRFGPSFPAKFITTTMTWEDLVLPEGIRAELDQIYNWLHFNERLLEDPALKARLKPGYRALFYGPPGTGKTLAATLLGQRLGKDVYRIDLSLIVSKYIGETEKNLQTLFDVAENRNWILFFDEADALFGKRISVSSSNDRYANQEVSYLLQRIEDYNGLVILASNFRNNLDPAFTRRFQSMVSFTMPGVSERRLLWEQTFPASLPASDDISFDELARNFELSGAAILNVVQLAGIQACATRQPLSKSMLVQEIRKEYAKESKTM</sequence>
<evidence type="ECO:0000313" key="7">
    <source>
        <dbReference type="Proteomes" id="UP000612680"/>
    </source>
</evidence>
<organism evidence="6 7">
    <name type="scientific">Dyadobacter sandarakinus</name>
    <dbReference type="NCBI Taxonomy" id="2747268"/>
    <lineage>
        <taxon>Bacteria</taxon>
        <taxon>Pseudomonadati</taxon>
        <taxon>Bacteroidota</taxon>
        <taxon>Cytophagia</taxon>
        <taxon>Cytophagales</taxon>
        <taxon>Spirosomataceae</taxon>
        <taxon>Dyadobacter</taxon>
    </lineage>
</organism>
<dbReference type="RefSeq" id="WP_204661813.1">
    <property type="nucleotide sequence ID" value="NZ_CP056775.1"/>
</dbReference>
<keyword evidence="3 6" id="KW-0067">ATP-binding</keyword>
<protein>
    <submittedName>
        <fullName evidence="6">ATP-binding protein</fullName>
    </submittedName>
</protein>
<accession>A0ABX7I404</accession>
<evidence type="ECO:0000256" key="1">
    <source>
        <dbReference type="ARBA" id="ARBA00006914"/>
    </source>
</evidence>
<feature type="domain" description="AAA+ ATPase" evidence="5">
    <location>
        <begin position="287"/>
        <end position="423"/>
    </location>
</feature>